<evidence type="ECO:0008006" key="5">
    <source>
        <dbReference type="Google" id="ProtNLM"/>
    </source>
</evidence>
<reference evidence="3 4" key="1">
    <citation type="submission" date="2023-10" db="EMBL/GenBank/DDBJ databases">
        <title>Genome analysis of psychrotrophic aerobic bacterium Aeromonas allosaccharophila BIM B-1809 isolated from infected fish.</title>
        <authorList>
            <person name="Leanovich S.I."/>
            <person name="Sidarenka A.V."/>
            <person name="Akhremchuk A.E."/>
            <person name="Sikolenko M.A."/>
            <person name="Valentovich L.N."/>
        </authorList>
    </citation>
    <scope>NUCLEOTIDE SEQUENCE [LARGE SCALE GENOMIC DNA]</scope>
    <source>
        <strain evidence="3 4">BIM B-1809</strain>
    </source>
</reference>
<accession>A0ABZ0F9H0</accession>
<sequence length="144" mass="15712">MERGDKGRFTQNNGGGPGRPKGSRNRSRALAEAIDKVFGGESQFIESILQAAKDGSEPMQKQILDRLIPPASRQSVLDHHLDIGEGTAAERANKIISASLEGEISLEEANALVAMLTSTARLEELEQVKAELEQLKTRIYGDKR</sequence>
<keyword evidence="1" id="KW-0175">Coiled coil</keyword>
<name>A0ABZ0F9H0_9GAMM</name>
<dbReference type="EMBL" id="CP136584">
    <property type="protein sequence ID" value="WOE66227.1"/>
    <property type="molecule type" value="Genomic_DNA"/>
</dbReference>
<dbReference type="Proteomes" id="UP001302667">
    <property type="component" value="Chromosome"/>
</dbReference>
<gene>
    <name evidence="3" type="ORF">RY972_19885</name>
</gene>
<organism evidence="3 4">
    <name type="scientific">Aeromonas allosaccharophila</name>
    <dbReference type="NCBI Taxonomy" id="656"/>
    <lineage>
        <taxon>Bacteria</taxon>
        <taxon>Pseudomonadati</taxon>
        <taxon>Pseudomonadota</taxon>
        <taxon>Gammaproteobacteria</taxon>
        <taxon>Aeromonadales</taxon>
        <taxon>Aeromonadaceae</taxon>
        <taxon>Aeromonas</taxon>
    </lineage>
</organism>
<protein>
    <recommendedName>
        <fullName evidence="5">DUF5681 domain-containing protein</fullName>
    </recommendedName>
</protein>
<evidence type="ECO:0000313" key="4">
    <source>
        <dbReference type="Proteomes" id="UP001302667"/>
    </source>
</evidence>
<evidence type="ECO:0000256" key="1">
    <source>
        <dbReference type="SAM" id="Coils"/>
    </source>
</evidence>
<evidence type="ECO:0000313" key="3">
    <source>
        <dbReference type="EMBL" id="WOE66227.1"/>
    </source>
</evidence>
<evidence type="ECO:0000256" key="2">
    <source>
        <dbReference type="SAM" id="MobiDB-lite"/>
    </source>
</evidence>
<keyword evidence="4" id="KW-1185">Reference proteome</keyword>
<feature type="coiled-coil region" evidence="1">
    <location>
        <begin position="115"/>
        <end position="142"/>
    </location>
</feature>
<dbReference type="RefSeq" id="WP_317102938.1">
    <property type="nucleotide sequence ID" value="NZ_CP136584.1"/>
</dbReference>
<feature type="region of interest" description="Disordered" evidence="2">
    <location>
        <begin position="1"/>
        <end position="28"/>
    </location>
</feature>
<proteinExistence type="predicted"/>